<dbReference type="InterPro" id="IPR052035">
    <property type="entry name" value="ZnF_BED_domain_contain"/>
</dbReference>
<keyword evidence="10" id="KW-1185">Reference proteome</keyword>
<dbReference type="GO" id="GO:0008270">
    <property type="term" value="F:zinc ion binding"/>
    <property type="evidence" value="ECO:0007669"/>
    <property type="project" value="UniProtKB-KW"/>
</dbReference>
<dbReference type="SUPFAM" id="SSF140996">
    <property type="entry name" value="Hermes dimerisation domain"/>
    <property type="match status" value="1"/>
</dbReference>
<feature type="region of interest" description="Disordered" evidence="7">
    <location>
        <begin position="1"/>
        <end position="34"/>
    </location>
</feature>
<feature type="domain" description="BED-type" evidence="8">
    <location>
        <begin position="35"/>
        <end position="87"/>
    </location>
</feature>
<keyword evidence="3" id="KW-0862">Zinc</keyword>
<reference evidence="9" key="1">
    <citation type="submission" date="2023-12" db="EMBL/GenBank/DDBJ databases">
        <title>Genome assembly of Anisodus tanguticus.</title>
        <authorList>
            <person name="Wang Y.-J."/>
        </authorList>
    </citation>
    <scope>NUCLEOTIDE SEQUENCE</scope>
    <source>
        <strain evidence="9">KB-2021</strain>
        <tissue evidence="9">Leaf</tissue>
    </source>
</reference>
<evidence type="ECO:0000256" key="1">
    <source>
        <dbReference type="ARBA" id="ARBA00022723"/>
    </source>
</evidence>
<keyword evidence="4" id="KW-0805">Transcription regulation</keyword>
<dbReference type="InterPro" id="IPR003656">
    <property type="entry name" value="Znf_BED"/>
</dbReference>
<dbReference type="GO" id="GO:0003677">
    <property type="term" value="F:DNA binding"/>
    <property type="evidence" value="ECO:0007669"/>
    <property type="project" value="InterPro"/>
</dbReference>
<evidence type="ECO:0000256" key="6">
    <source>
        <dbReference type="PROSITE-ProRule" id="PRU00027"/>
    </source>
</evidence>
<dbReference type="PROSITE" id="PS50808">
    <property type="entry name" value="ZF_BED"/>
    <property type="match status" value="1"/>
</dbReference>
<evidence type="ECO:0000256" key="2">
    <source>
        <dbReference type="ARBA" id="ARBA00022771"/>
    </source>
</evidence>
<accession>A0AAE1RCR7</accession>
<dbReference type="PANTHER" id="PTHR46481:SF8">
    <property type="entry name" value="ZINC FINGER BED DOMAIN-CONTAINING PROTEIN RICESLEEPER 1-LIKE"/>
    <property type="match status" value="1"/>
</dbReference>
<keyword evidence="2 6" id="KW-0863">Zinc-finger</keyword>
<keyword evidence="1" id="KW-0479">Metal-binding</keyword>
<dbReference type="PANTHER" id="PTHR46481">
    <property type="entry name" value="ZINC FINGER BED DOMAIN-CONTAINING PROTEIN 4"/>
    <property type="match status" value="1"/>
</dbReference>
<evidence type="ECO:0000256" key="4">
    <source>
        <dbReference type="ARBA" id="ARBA00023015"/>
    </source>
</evidence>
<dbReference type="EMBL" id="JAVYJV010000017">
    <property type="protein sequence ID" value="KAK4349183.1"/>
    <property type="molecule type" value="Genomic_DNA"/>
</dbReference>
<dbReference type="InterPro" id="IPR012337">
    <property type="entry name" value="RNaseH-like_sf"/>
</dbReference>
<evidence type="ECO:0000256" key="3">
    <source>
        <dbReference type="ARBA" id="ARBA00022833"/>
    </source>
</evidence>
<protein>
    <recommendedName>
        <fullName evidence="8">BED-type domain-containing protein</fullName>
    </recommendedName>
</protein>
<gene>
    <name evidence="9" type="ORF">RND71_031938</name>
</gene>
<evidence type="ECO:0000256" key="5">
    <source>
        <dbReference type="ARBA" id="ARBA00023163"/>
    </source>
</evidence>
<evidence type="ECO:0000313" key="10">
    <source>
        <dbReference type="Proteomes" id="UP001291623"/>
    </source>
</evidence>
<comment type="caution">
    <text evidence="9">The sequence shown here is derived from an EMBL/GenBank/DDBJ whole genome shotgun (WGS) entry which is preliminary data.</text>
</comment>
<sequence>MRKKDAPSSSSSKQKKPPLHPTVSGSSSHSQRVRKKKSKWWVHYEDTSDPDVARCSHCDVLIGFKGTNGTTPLRNHAQRCKKCPANLDLKQKLIDFELKTITKEDGSTEIVNVPKLRDFDQEFTRKALARMIIVDELPFMFVEREGFRYFCKAINPAFVMPSRATVTRDCYKLFIEERKKLQDCFRGLSSRICLTTDTWTSGQNLSYMCLITHFIDENWKLHKKIINFCPIASHSGEIIGRPVGKCLNEWRIKRILTVTMDNASSHDLPIQYFKRRMNHHQTSVLNGDYLHMRCVAHILNLVVRDGLKDLDSSIVKIRGSVRYVRYSPARLQKFKACAHE</sequence>
<name>A0AAE1RCR7_9SOLA</name>
<evidence type="ECO:0000259" key="8">
    <source>
        <dbReference type="PROSITE" id="PS50808"/>
    </source>
</evidence>
<dbReference type="Proteomes" id="UP001291623">
    <property type="component" value="Unassembled WGS sequence"/>
</dbReference>
<dbReference type="SUPFAM" id="SSF53098">
    <property type="entry name" value="Ribonuclease H-like"/>
    <property type="match status" value="1"/>
</dbReference>
<keyword evidence="5" id="KW-0804">Transcription</keyword>
<evidence type="ECO:0000256" key="7">
    <source>
        <dbReference type="SAM" id="MobiDB-lite"/>
    </source>
</evidence>
<proteinExistence type="predicted"/>
<dbReference type="SMART" id="SM00614">
    <property type="entry name" value="ZnF_BED"/>
    <property type="match status" value="1"/>
</dbReference>
<dbReference type="AlphaFoldDB" id="A0AAE1RCR7"/>
<organism evidence="9 10">
    <name type="scientific">Anisodus tanguticus</name>
    <dbReference type="NCBI Taxonomy" id="243964"/>
    <lineage>
        <taxon>Eukaryota</taxon>
        <taxon>Viridiplantae</taxon>
        <taxon>Streptophyta</taxon>
        <taxon>Embryophyta</taxon>
        <taxon>Tracheophyta</taxon>
        <taxon>Spermatophyta</taxon>
        <taxon>Magnoliopsida</taxon>
        <taxon>eudicotyledons</taxon>
        <taxon>Gunneridae</taxon>
        <taxon>Pentapetalae</taxon>
        <taxon>asterids</taxon>
        <taxon>lamiids</taxon>
        <taxon>Solanales</taxon>
        <taxon>Solanaceae</taxon>
        <taxon>Solanoideae</taxon>
        <taxon>Hyoscyameae</taxon>
        <taxon>Anisodus</taxon>
    </lineage>
</organism>
<evidence type="ECO:0000313" key="9">
    <source>
        <dbReference type="EMBL" id="KAK4349183.1"/>
    </source>
</evidence>